<organism evidence="11 12">
    <name type="scientific">Cytospora mali</name>
    <name type="common">Apple Valsa canker fungus</name>
    <name type="synonym">Valsa mali</name>
    <dbReference type="NCBI Taxonomy" id="578113"/>
    <lineage>
        <taxon>Eukaryota</taxon>
        <taxon>Fungi</taxon>
        <taxon>Dikarya</taxon>
        <taxon>Ascomycota</taxon>
        <taxon>Pezizomycotina</taxon>
        <taxon>Sordariomycetes</taxon>
        <taxon>Sordariomycetidae</taxon>
        <taxon>Diaporthales</taxon>
        <taxon>Cytosporaceae</taxon>
        <taxon>Cytospora</taxon>
    </lineage>
</organism>
<evidence type="ECO:0000259" key="9">
    <source>
        <dbReference type="Pfam" id="PF08743"/>
    </source>
</evidence>
<dbReference type="GO" id="GO:0006310">
    <property type="term" value="P:DNA recombination"/>
    <property type="evidence" value="ECO:0007669"/>
    <property type="project" value="UniProtKB-UniRule"/>
</dbReference>
<gene>
    <name evidence="11" type="ORF">VM1G_04882</name>
</gene>
<comment type="subcellular location">
    <subcellularLocation>
        <location evidence="1 7">Nucleus</location>
    </subcellularLocation>
</comment>
<protein>
    <recommendedName>
        <fullName evidence="7">Non-structural maintenance of chromosomes element 4</fullName>
    </recommendedName>
</protein>
<name>A0A194W0M8_CYTMA</name>
<evidence type="ECO:0000259" key="10">
    <source>
        <dbReference type="Pfam" id="PF15412"/>
    </source>
</evidence>
<comment type="function">
    <text evidence="7">Component of the SMC5-SMC6 complex, that promotes sister chromatid alignment after DNA damage and facilitates double-stranded DNA breaks (DSBs) repair via homologous recombination between sister chromatids.</text>
</comment>
<reference evidence="11" key="1">
    <citation type="submission" date="2014-12" db="EMBL/GenBank/DDBJ databases">
        <title>Genome Sequence of Valsa Canker Pathogens Uncovers a Specific Adaption of Colonization on Woody Bark.</title>
        <authorList>
            <person name="Yin Z."/>
            <person name="Liu H."/>
            <person name="Gao X."/>
            <person name="Li Z."/>
            <person name="Song N."/>
            <person name="Ke X."/>
            <person name="Dai Q."/>
            <person name="Wu Y."/>
            <person name="Sun Y."/>
            <person name="Xu J.-R."/>
            <person name="Kang Z.K."/>
            <person name="Wang L."/>
            <person name="Huang L."/>
        </authorList>
    </citation>
    <scope>NUCLEOTIDE SEQUENCE [LARGE SCALE GENOMIC DNA]</scope>
    <source>
        <strain evidence="11">03-8</strain>
    </source>
</reference>
<evidence type="ECO:0000313" key="11">
    <source>
        <dbReference type="EMBL" id="KUI69590.1"/>
    </source>
</evidence>
<dbReference type="Proteomes" id="UP000078559">
    <property type="component" value="Chromosome 5"/>
</dbReference>
<keyword evidence="12" id="KW-1185">Reference proteome</keyword>
<proteinExistence type="inferred from homology"/>
<feature type="region of interest" description="Disordered" evidence="8">
    <location>
        <begin position="121"/>
        <end position="153"/>
    </location>
</feature>
<keyword evidence="3 7" id="KW-0227">DNA damage</keyword>
<evidence type="ECO:0000256" key="4">
    <source>
        <dbReference type="ARBA" id="ARBA00023172"/>
    </source>
</evidence>
<dbReference type="InterPro" id="IPR014854">
    <property type="entry name" value="Nse4_C"/>
</dbReference>
<evidence type="ECO:0000256" key="6">
    <source>
        <dbReference type="ARBA" id="ARBA00023242"/>
    </source>
</evidence>
<evidence type="ECO:0000256" key="1">
    <source>
        <dbReference type="ARBA" id="ARBA00004123"/>
    </source>
</evidence>
<keyword evidence="5 7" id="KW-0234">DNA repair</keyword>
<evidence type="ECO:0000256" key="5">
    <source>
        <dbReference type="ARBA" id="ARBA00023204"/>
    </source>
</evidence>
<dbReference type="EMBL" id="CM003102">
    <property type="protein sequence ID" value="KUI69590.1"/>
    <property type="molecule type" value="Genomic_DNA"/>
</dbReference>
<feature type="domain" description="Nse4/EID protein Nse3/MAGE-binding" evidence="10">
    <location>
        <begin position="71"/>
        <end position="124"/>
    </location>
</feature>
<comment type="subunit">
    <text evidence="7">Component of the SMC5-SMC6 complex.</text>
</comment>
<keyword evidence="4 7" id="KW-0233">DNA recombination</keyword>
<dbReference type="PANTHER" id="PTHR16140">
    <property type="entry name" value="NON-STRUCTURAL MAINTENANCE OF CHROMOSOMES ELEMENT 4"/>
    <property type="match status" value="1"/>
</dbReference>
<dbReference type="PANTHER" id="PTHR16140:SF0">
    <property type="entry name" value="NON-STRUCTURAL MAINTENANCE OF CHROMOSOMES ELEMENT 4"/>
    <property type="match status" value="1"/>
</dbReference>
<evidence type="ECO:0000256" key="3">
    <source>
        <dbReference type="ARBA" id="ARBA00022763"/>
    </source>
</evidence>
<dbReference type="AlphaFoldDB" id="A0A194W0M8"/>
<keyword evidence="6 7" id="KW-0539">Nucleus</keyword>
<dbReference type="Pfam" id="PF08743">
    <property type="entry name" value="Nse4_C"/>
    <property type="match status" value="1"/>
</dbReference>
<feature type="domain" description="Non-structural maintenance of chromosome element 4 C-terminal" evidence="9">
    <location>
        <begin position="276"/>
        <end position="367"/>
    </location>
</feature>
<evidence type="ECO:0000313" key="12">
    <source>
        <dbReference type="Proteomes" id="UP000078559"/>
    </source>
</evidence>
<evidence type="ECO:0000256" key="2">
    <source>
        <dbReference type="ARBA" id="ARBA00008997"/>
    </source>
</evidence>
<dbReference type="InterPro" id="IPR027786">
    <property type="entry name" value="Nse4/EID"/>
</dbReference>
<dbReference type="Pfam" id="PF15412">
    <property type="entry name" value="Nse4-Nse3_bdg"/>
    <property type="match status" value="1"/>
</dbReference>
<dbReference type="GO" id="GO:0030915">
    <property type="term" value="C:Smc5-Smc6 complex"/>
    <property type="evidence" value="ECO:0007669"/>
    <property type="project" value="UniProtKB-UniRule"/>
</dbReference>
<evidence type="ECO:0000256" key="7">
    <source>
        <dbReference type="RuleBase" id="RU365071"/>
    </source>
</evidence>
<accession>A0A194W0M8</accession>
<dbReference type="InterPro" id="IPR029225">
    <property type="entry name" value="Nse4_Nse3-bd"/>
</dbReference>
<sequence length="385" mass="43734">MEYEDELEAYNPHQSLEERREIQRGIRTLEKDMHENAEQYMQSGSKKVSETLKKLEIYSTNIRQTNEAAIDSKALLTLSDLQHRKLQRLTAGSIGNGVDADEFVSKCITYMRRGAGIAADEDDELTHTQRNRRPARRDAIGSDNDDEDENGAGGDMLDWAHLGRYACIPNVRRPALPGFLLGPLSVEKKARKVVTRRAPLRVRDLEEVRPEVLNTEDLAKNENDLTAICNKILKQLKRVRNSAIEELQRINDDDNMDDNDMAEAMERLGIVESGNIDLVRFCINPRSFGQTVENMFYVSFLIREGMVEVHYEENDLPSLCPSSAGEKEQASTTMSKNGTMKRQAILSIDMPTWKDLITTFNIRESMIEHRKEAKVAGPGARGWYS</sequence>
<comment type="similarity">
    <text evidence="2 7">Belongs to the NSE4 family.</text>
</comment>
<evidence type="ECO:0000256" key="8">
    <source>
        <dbReference type="SAM" id="MobiDB-lite"/>
    </source>
</evidence>
<dbReference type="OrthoDB" id="361242at2759"/>
<dbReference type="GO" id="GO:0006281">
    <property type="term" value="P:DNA repair"/>
    <property type="evidence" value="ECO:0007669"/>
    <property type="project" value="UniProtKB-UniRule"/>
</dbReference>
<dbReference type="GO" id="GO:0005634">
    <property type="term" value="C:nucleus"/>
    <property type="evidence" value="ECO:0007669"/>
    <property type="project" value="UniProtKB-SubCell"/>
</dbReference>